<feature type="domain" description="C2H2-type" evidence="9">
    <location>
        <begin position="635"/>
        <end position="662"/>
    </location>
</feature>
<dbReference type="GO" id="GO:0000981">
    <property type="term" value="F:DNA-binding transcription factor activity, RNA polymerase II-specific"/>
    <property type="evidence" value="ECO:0007669"/>
    <property type="project" value="TreeGrafter"/>
</dbReference>
<proteinExistence type="predicted"/>
<dbReference type="PANTHER" id="PTHR10032">
    <property type="entry name" value="ZINC FINGER PROTEIN WITH KRAB AND SCAN DOMAINS"/>
    <property type="match status" value="1"/>
</dbReference>
<keyword evidence="4 7" id="KW-0863">Zinc-finger</keyword>
<comment type="subcellular location">
    <subcellularLocation>
        <location evidence="1">Nucleus</location>
    </subcellularLocation>
</comment>
<keyword evidence="5" id="KW-0862">Zinc</keyword>
<keyword evidence="11" id="KW-1185">Reference proteome</keyword>
<gene>
    <name evidence="10" type="primary">Ovol1</name>
    <name evidence="10" type="ORF">AWC38_SpisGene10124</name>
</gene>
<evidence type="ECO:0000256" key="2">
    <source>
        <dbReference type="ARBA" id="ARBA00022723"/>
    </source>
</evidence>
<dbReference type="GO" id="GO:0005634">
    <property type="term" value="C:nucleus"/>
    <property type="evidence" value="ECO:0007669"/>
    <property type="project" value="UniProtKB-SubCell"/>
</dbReference>
<dbReference type="FunFam" id="3.30.160.60:FF:000452">
    <property type="entry name" value="Transcription factor Ovo-like 2"/>
    <property type="match status" value="1"/>
</dbReference>
<feature type="region of interest" description="Disordered" evidence="8">
    <location>
        <begin position="426"/>
        <end position="483"/>
    </location>
</feature>
<feature type="domain" description="C2H2-type" evidence="9">
    <location>
        <begin position="691"/>
        <end position="714"/>
    </location>
</feature>
<feature type="domain" description="C2H2-type" evidence="9">
    <location>
        <begin position="663"/>
        <end position="690"/>
    </location>
</feature>
<feature type="compositionally biased region" description="Basic and acidic residues" evidence="8">
    <location>
        <begin position="261"/>
        <end position="284"/>
    </location>
</feature>
<evidence type="ECO:0000313" key="11">
    <source>
        <dbReference type="Proteomes" id="UP000225706"/>
    </source>
</evidence>
<feature type="compositionally biased region" description="Basic and acidic residues" evidence="8">
    <location>
        <begin position="454"/>
        <end position="483"/>
    </location>
</feature>
<comment type="caution">
    <text evidence="10">The sequence shown here is derived from an EMBL/GenBank/DDBJ whole genome shotgun (WGS) entry which is preliminary data.</text>
</comment>
<dbReference type="Pfam" id="PF13465">
    <property type="entry name" value="zf-H2C2_2"/>
    <property type="match status" value="1"/>
</dbReference>
<keyword evidence="6" id="KW-0539">Nucleus</keyword>
<evidence type="ECO:0000256" key="6">
    <source>
        <dbReference type="ARBA" id="ARBA00023242"/>
    </source>
</evidence>
<dbReference type="Proteomes" id="UP000225706">
    <property type="component" value="Unassembled WGS sequence"/>
</dbReference>
<protein>
    <submittedName>
        <fullName evidence="10">Putative transcription factor Ovo-like 1</fullName>
    </submittedName>
</protein>
<dbReference type="OrthoDB" id="8922241at2759"/>
<dbReference type="EMBL" id="LSMT01000155">
    <property type="protein sequence ID" value="PFX25277.1"/>
    <property type="molecule type" value="Genomic_DNA"/>
</dbReference>
<reference evidence="11" key="1">
    <citation type="journal article" date="2017" name="bioRxiv">
        <title>Comparative analysis of the genomes of Stylophora pistillata and Acropora digitifera provides evidence for extensive differences between species of corals.</title>
        <authorList>
            <person name="Voolstra C.R."/>
            <person name="Li Y."/>
            <person name="Liew Y.J."/>
            <person name="Baumgarten S."/>
            <person name="Zoccola D."/>
            <person name="Flot J.-F."/>
            <person name="Tambutte S."/>
            <person name="Allemand D."/>
            <person name="Aranda M."/>
        </authorList>
    </citation>
    <scope>NUCLEOTIDE SEQUENCE [LARGE SCALE GENOMIC DNA]</scope>
</reference>
<dbReference type="SMART" id="SM00355">
    <property type="entry name" value="ZnF_C2H2"/>
    <property type="match status" value="4"/>
</dbReference>
<accession>A0A2B4S9L4</accession>
<sequence>MPKSFLVKKAKRRLDEAGENNLTSSDKREPSHDQSPTTVRSMLNHGKHEEDTQRTLHHIITKDPPGEMMDAARNGSAVYSGRPAERLAENWPLVPHMFFFPPLPTQGNSLAECCAPLKVQVLPQNLFKDGHSPPNELSRERAHRLNMIDEKIPKHVEILGAIRNSESIPPWLLDSAPAFWKSRLTNGPLYHLSNFNFRDSRTNGERIEMNPLHFHPFEKAVLESRKRKIVDTEREILSPQSYWHLETSDLPAAKWKKCWKSQEHGEGKHQESDKDKNSGQEKKLNQASNMQHMEESRKLLGKVVTNRMESEHNPRNIKHHQDPKDWRIAVPSRLADGMFNYNDPCSLWGQNASVTSSMWVPDVLKTAPKEDISGNATGSKGNKFRPFKTKREGEVSCAAKEEAAVFSQKEARKTFQAKLTSENQVEWFKKGTPSPKLKKENSNDNKSMFSFSNDEDRVRDFQRNSRTEEQISKDETRSSPDHSTIKEVNLHKLVTLGHENIDLSRRFSPVEIKDRKFSPVSFGSPERVSPNKDAIDLKKRKDSDSLQFHQDVKMNVVEKSDDKVFSYSSSLWLLSKESSRIPQGSVHPKLPVITSSPSFWMTKNGGFGVESQLGLLTSKPHENAKKESPNGTHIHKCEICNSAFPLRRKLNQHLKTHSFYKRYTCSYCDKGFNDTFDLKRHVRTHTGIKPFKCEQCDKSFTQRCSLEAHQTRVHGIVHKFGFRERRSKMFVCEECGATFKDNQSEFMTHMASMHPDREKGPWMNKNTNLCSRVITF</sequence>
<feature type="region of interest" description="Disordered" evidence="8">
    <location>
        <begin position="1"/>
        <end position="54"/>
    </location>
</feature>
<feature type="compositionally biased region" description="Basic residues" evidence="8">
    <location>
        <begin position="1"/>
        <end position="12"/>
    </location>
</feature>
<organism evidence="10 11">
    <name type="scientific">Stylophora pistillata</name>
    <name type="common">Smooth cauliflower coral</name>
    <dbReference type="NCBI Taxonomy" id="50429"/>
    <lineage>
        <taxon>Eukaryota</taxon>
        <taxon>Metazoa</taxon>
        <taxon>Cnidaria</taxon>
        <taxon>Anthozoa</taxon>
        <taxon>Hexacorallia</taxon>
        <taxon>Scleractinia</taxon>
        <taxon>Astrocoeniina</taxon>
        <taxon>Pocilloporidae</taxon>
        <taxon>Stylophora</taxon>
    </lineage>
</organism>
<dbReference type="GO" id="GO:0008270">
    <property type="term" value="F:zinc ion binding"/>
    <property type="evidence" value="ECO:0007669"/>
    <property type="project" value="UniProtKB-KW"/>
</dbReference>
<keyword evidence="2" id="KW-0479">Metal-binding</keyword>
<evidence type="ECO:0000313" key="10">
    <source>
        <dbReference type="EMBL" id="PFX25277.1"/>
    </source>
</evidence>
<dbReference type="GO" id="GO:0000978">
    <property type="term" value="F:RNA polymerase II cis-regulatory region sequence-specific DNA binding"/>
    <property type="evidence" value="ECO:0007669"/>
    <property type="project" value="TreeGrafter"/>
</dbReference>
<dbReference type="InterPro" id="IPR027756">
    <property type="entry name" value="Ovo-like"/>
</dbReference>
<dbReference type="PANTHER" id="PTHR10032:SF271">
    <property type="entry name" value="RH12261P-RELATED"/>
    <property type="match status" value="1"/>
</dbReference>
<evidence type="ECO:0000256" key="3">
    <source>
        <dbReference type="ARBA" id="ARBA00022737"/>
    </source>
</evidence>
<evidence type="ECO:0000256" key="5">
    <source>
        <dbReference type="ARBA" id="ARBA00022833"/>
    </source>
</evidence>
<evidence type="ECO:0000256" key="1">
    <source>
        <dbReference type="ARBA" id="ARBA00004123"/>
    </source>
</evidence>
<dbReference type="AlphaFoldDB" id="A0A2B4S9L4"/>
<dbReference type="PROSITE" id="PS50157">
    <property type="entry name" value="ZINC_FINGER_C2H2_2"/>
    <property type="match status" value="3"/>
</dbReference>
<dbReference type="PROSITE" id="PS00028">
    <property type="entry name" value="ZINC_FINGER_C2H2_1"/>
    <property type="match status" value="3"/>
</dbReference>
<dbReference type="InterPro" id="IPR036236">
    <property type="entry name" value="Znf_C2H2_sf"/>
</dbReference>
<dbReference type="Gene3D" id="3.30.160.60">
    <property type="entry name" value="Classic Zinc Finger"/>
    <property type="match status" value="2"/>
</dbReference>
<keyword evidence="3" id="KW-0677">Repeat</keyword>
<dbReference type="SUPFAM" id="SSF57667">
    <property type="entry name" value="beta-beta-alpha zinc fingers"/>
    <property type="match status" value="2"/>
</dbReference>
<evidence type="ECO:0000256" key="4">
    <source>
        <dbReference type="ARBA" id="ARBA00022771"/>
    </source>
</evidence>
<dbReference type="InterPro" id="IPR013087">
    <property type="entry name" value="Znf_C2H2_type"/>
</dbReference>
<evidence type="ECO:0000256" key="7">
    <source>
        <dbReference type="PROSITE-ProRule" id="PRU00042"/>
    </source>
</evidence>
<name>A0A2B4S9L4_STYPI</name>
<evidence type="ECO:0000259" key="9">
    <source>
        <dbReference type="PROSITE" id="PS50157"/>
    </source>
</evidence>
<feature type="region of interest" description="Disordered" evidence="8">
    <location>
        <begin position="261"/>
        <end position="292"/>
    </location>
</feature>
<dbReference type="FunFam" id="3.30.160.60:FF:000112">
    <property type="entry name" value="Mds1 and evi1 complex locus protein"/>
    <property type="match status" value="1"/>
</dbReference>
<evidence type="ECO:0000256" key="8">
    <source>
        <dbReference type="SAM" id="MobiDB-lite"/>
    </source>
</evidence>